<dbReference type="Pfam" id="PF06784">
    <property type="entry name" value="UPF0240"/>
    <property type="match status" value="1"/>
</dbReference>
<accession>A0A8C4N2J4</accession>
<dbReference type="OMA" id="NIEERAM"/>
<feature type="compositionally biased region" description="Polar residues" evidence="4">
    <location>
        <begin position="53"/>
        <end position="63"/>
    </location>
</feature>
<evidence type="ECO:0000256" key="1">
    <source>
        <dbReference type="ARBA" id="ARBA00010698"/>
    </source>
</evidence>
<dbReference type="AlphaFoldDB" id="A0A8C4N2J4"/>
<dbReference type="InterPro" id="IPR009622">
    <property type="entry name" value="NDUFAF4"/>
</dbReference>
<reference evidence="5" key="1">
    <citation type="submission" date="2025-08" db="UniProtKB">
        <authorList>
            <consortium name="Ensembl"/>
        </authorList>
    </citation>
    <scope>IDENTIFICATION</scope>
</reference>
<dbReference type="Proteomes" id="UP000694388">
    <property type="component" value="Unplaced"/>
</dbReference>
<dbReference type="PANTHER" id="PTHR13338:SF4">
    <property type="entry name" value="NADH DEHYDROGENASE [UBIQUINONE] 1 ALPHA SUBCOMPLEX ASSEMBLY FACTOR 4"/>
    <property type="match status" value="1"/>
</dbReference>
<dbReference type="GO" id="GO:0005739">
    <property type="term" value="C:mitochondrion"/>
    <property type="evidence" value="ECO:0007669"/>
    <property type="project" value="TreeGrafter"/>
</dbReference>
<name>A0A8C4N2J4_EPTBU</name>
<evidence type="ECO:0000256" key="4">
    <source>
        <dbReference type="SAM" id="MobiDB-lite"/>
    </source>
</evidence>
<protein>
    <recommendedName>
        <fullName evidence="3">NADH dehydrogenase [ubiquinone] 1 alpha subcomplex assembly factor 4</fullName>
    </recommendedName>
</protein>
<proteinExistence type="inferred from homology"/>
<dbReference type="PANTHER" id="PTHR13338">
    <property type="entry name" value="UPF0240 PROTEIN"/>
    <property type="match status" value="1"/>
</dbReference>
<sequence>MGSSPTRMLRNFNIEERAMKVISKDKPAMAPRYPVKEDQAYTGRGQRHEQGKQSKGTLRSNKSNTHVQISNEDGFSALLLNQQCRMSKNNFNIEELSSLNVLTVPSGRLSIVEVVTLLGKAKRDPSTWTPQHAAEEYSFSEEQARMLMENFSIFEVVFTADVKERLTEEKQPEMINTPS</sequence>
<organism evidence="5 6">
    <name type="scientific">Eptatretus burgeri</name>
    <name type="common">Inshore hagfish</name>
    <dbReference type="NCBI Taxonomy" id="7764"/>
    <lineage>
        <taxon>Eukaryota</taxon>
        <taxon>Metazoa</taxon>
        <taxon>Chordata</taxon>
        <taxon>Craniata</taxon>
        <taxon>Vertebrata</taxon>
        <taxon>Cyclostomata</taxon>
        <taxon>Myxini</taxon>
        <taxon>Myxiniformes</taxon>
        <taxon>Myxinidae</taxon>
        <taxon>Eptatretinae</taxon>
        <taxon>Eptatretus</taxon>
    </lineage>
</organism>
<evidence type="ECO:0000313" key="6">
    <source>
        <dbReference type="Proteomes" id="UP000694388"/>
    </source>
</evidence>
<feature type="region of interest" description="Disordered" evidence="4">
    <location>
        <begin position="23"/>
        <end position="63"/>
    </location>
</feature>
<evidence type="ECO:0000256" key="2">
    <source>
        <dbReference type="ARBA" id="ARBA00011265"/>
    </source>
</evidence>
<reference evidence="5" key="2">
    <citation type="submission" date="2025-09" db="UniProtKB">
        <authorList>
            <consortium name="Ensembl"/>
        </authorList>
    </citation>
    <scope>IDENTIFICATION</scope>
</reference>
<evidence type="ECO:0000313" key="5">
    <source>
        <dbReference type="Ensembl" id="ENSEBUP00000000032.1"/>
    </source>
</evidence>
<dbReference type="Ensembl" id="ENSEBUT00000000321.1">
    <property type="protein sequence ID" value="ENSEBUP00000000032.1"/>
    <property type="gene ID" value="ENSEBUG00000000307.1"/>
</dbReference>
<evidence type="ECO:0000256" key="3">
    <source>
        <dbReference type="ARBA" id="ARBA00021777"/>
    </source>
</evidence>
<dbReference type="GO" id="GO:0032981">
    <property type="term" value="P:mitochondrial respiratory chain complex I assembly"/>
    <property type="evidence" value="ECO:0007669"/>
    <property type="project" value="InterPro"/>
</dbReference>
<keyword evidence="6" id="KW-1185">Reference proteome</keyword>
<comment type="similarity">
    <text evidence="1">Belongs to the NDUFAF4 family.</text>
</comment>
<comment type="subunit">
    <text evidence="2">Binds calmodulin. Interacts with NDUFAF3.</text>
</comment>